<evidence type="ECO:0000259" key="9">
    <source>
        <dbReference type="Pfam" id="PF14416"/>
    </source>
</evidence>
<evidence type="ECO:0000256" key="3">
    <source>
        <dbReference type="ARBA" id="ARBA00022692"/>
    </source>
</evidence>
<evidence type="ECO:0000256" key="1">
    <source>
        <dbReference type="ARBA" id="ARBA00004167"/>
    </source>
</evidence>
<dbReference type="Proteomes" id="UP001428341">
    <property type="component" value="Unassembled WGS sequence"/>
</dbReference>
<dbReference type="InterPro" id="IPR025846">
    <property type="entry name" value="TBL_N"/>
</dbReference>
<feature type="signal peptide" evidence="7">
    <location>
        <begin position="1"/>
        <end position="24"/>
    </location>
</feature>
<keyword evidence="11" id="KW-1185">Reference proteome</keyword>
<comment type="subcellular location">
    <subcellularLocation>
        <location evidence="1">Membrane</location>
        <topology evidence="1">Single-pass membrane protein</topology>
    </subcellularLocation>
</comment>
<evidence type="ECO:0000256" key="2">
    <source>
        <dbReference type="ARBA" id="ARBA00007727"/>
    </source>
</evidence>
<feature type="chain" id="PRO_5043037107" description="Trichome birefringence-like N-terminal domain-containing protein" evidence="7">
    <location>
        <begin position="25"/>
        <end position="354"/>
    </location>
</feature>
<reference evidence="10 11" key="1">
    <citation type="submission" date="2024-05" db="EMBL/GenBank/DDBJ databases">
        <title>Haplotype-resolved chromosome-level genome assembly of Huyou (Citrus changshanensis).</title>
        <authorList>
            <person name="Miao C."/>
            <person name="Chen W."/>
            <person name="Wu Y."/>
            <person name="Wang L."/>
            <person name="Zhao S."/>
            <person name="Grierson D."/>
            <person name="Xu C."/>
            <person name="Chen K."/>
        </authorList>
    </citation>
    <scope>NUCLEOTIDE SEQUENCE [LARGE SCALE GENOMIC DNA]</scope>
    <source>
        <strain evidence="10">01-14</strain>
        <tissue evidence="10">Leaf</tissue>
    </source>
</reference>
<organism evidence="10 11">
    <name type="scientific">Citrus x changshan-huyou</name>
    <dbReference type="NCBI Taxonomy" id="2935761"/>
    <lineage>
        <taxon>Eukaryota</taxon>
        <taxon>Viridiplantae</taxon>
        <taxon>Streptophyta</taxon>
        <taxon>Embryophyta</taxon>
        <taxon>Tracheophyta</taxon>
        <taxon>Spermatophyta</taxon>
        <taxon>Magnoliopsida</taxon>
        <taxon>eudicotyledons</taxon>
        <taxon>Gunneridae</taxon>
        <taxon>Pentapetalae</taxon>
        <taxon>rosids</taxon>
        <taxon>malvids</taxon>
        <taxon>Sapindales</taxon>
        <taxon>Rutaceae</taxon>
        <taxon>Aurantioideae</taxon>
        <taxon>Citrus</taxon>
    </lineage>
</organism>
<keyword evidence="6" id="KW-0472">Membrane</keyword>
<comment type="similarity">
    <text evidence="2">Belongs to the PC-esterase family. TBL subfamily.</text>
</comment>
<dbReference type="Pfam" id="PF13839">
    <property type="entry name" value="PC-Esterase"/>
    <property type="match status" value="1"/>
</dbReference>
<comment type="caution">
    <text evidence="10">The sequence shown here is derived from an EMBL/GenBank/DDBJ whole genome shotgun (WGS) entry which is preliminary data.</text>
</comment>
<keyword evidence="4" id="KW-0735">Signal-anchor</keyword>
<proteinExistence type="inferred from homology"/>
<dbReference type="AlphaFoldDB" id="A0AAP0LYE5"/>
<evidence type="ECO:0000259" key="8">
    <source>
        <dbReference type="Pfam" id="PF13839"/>
    </source>
</evidence>
<dbReference type="PANTHER" id="PTHR32285">
    <property type="entry name" value="PROTEIN TRICHOME BIREFRINGENCE-LIKE 9-RELATED"/>
    <property type="match status" value="1"/>
</dbReference>
<evidence type="ECO:0000313" key="11">
    <source>
        <dbReference type="Proteomes" id="UP001428341"/>
    </source>
</evidence>
<evidence type="ECO:0000256" key="4">
    <source>
        <dbReference type="ARBA" id="ARBA00022968"/>
    </source>
</evidence>
<keyword evidence="7" id="KW-0732">Signal</keyword>
<gene>
    <name evidence="10" type="ORF">WN944_003385</name>
</gene>
<dbReference type="GO" id="GO:0016020">
    <property type="term" value="C:membrane"/>
    <property type="evidence" value="ECO:0007669"/>
    <property type="project" value="UniProtKB-SubCell"/>
</dbReference>
<dbReference type="GO" id="GO:0016413">
    <property type="term" value="F:O-acetyltransferase activity"/>
    <property type="evidence" value="ECO:0007669"/>
    <property type="project" value="InterPro"/>
</dbReference>
<keyword evidence="5" id="KW-1133">Transmembrane helix</keyword>
<dbReference type="InterPro" id="IPR026057">
    <property type="entry name" value="TBL_C"/>
</dbReference>
<feature type="domain" description="Trichome birefringence-like C-terminal" evidence="8">
    <location>
        <begin position="80"/>
        <end position="349"/>
    </location>
</feature>
<evidence type="ECO:0000256" key="5">
    <source>
        <dbReference type="ARBA" id="ARBA00022989"/>
    </source>
</evidence>
<dbReference type="GO" id="GO:0005794">
    <property type="term" value="C:Golgi apparatus"/>
    <property type="evidence" value="ECO:0007669"/>
    <property type="project" value="TreeGrafter"/>
</dbReference>
<dbReference type="EMBL" id="JBCGBO010000006">
    <property type="protein sequence ID" value="KAK9192692.1"/>
    <property type="molecule type" value="Genomic_DNA"/>
</dbReference>
<accession>A0AAP0LYE5</accession>
<sequence>MAAAFSFTTILLLLLSLLQQIIHGHGCDFYQGNWVYDSSYSLYTTSKDCPFIEKEFDCQRNGRPDNDYLKYTWQPTGCNLPRFNGEDFLQRFRGKSIMFVGDSLGLNQWQSLTCMLHKAVPNATYKLTRTGGLSTFIFPRYNTKVMFSRNAFLVDIVQTSAGRVLKLGSIESGKLWEHLQFMALVASHRKKATVNFLSPAWDFIEIGDEMIKDMDRLLAYEKALNTWANWVENNIDATKTEVFFQGVSPDHANGADWGQPKAKSCTKETEPVIGSSYPGGKHKAEIVLEKVINKMSKLEAVNLLNITTLSQLRKDGHPSFYGTGGHSTPDCSHWCLPGVPDTWNHLLYATIIQI</sequence>
<keyword evidence="3" id="KW-0812">Transmembrane</keyword>
<name>A0AAP0LYE5_9ROSI</name>
<evidence type="ECO:0000313" key="10">
    <source>
        <dbReference type="EMBL" id="KAK9192692.1"/>
    </source>
</evidence>
<evidence type="ECO:0000256" key="7">
    <source>
        <dbReference type="SAM" id="SignalP"/>
    </source>
</evidence>
<feature type="domain" description="Trichome birefringence-like N-terminal" evidence="9">
    <location>
        <begin position="26"/>
        <end position="79"/>
    </location>
</feature>
<protein>
    <recommendedName>
        <fullName evidence="12">Trichome birefringence-like N-terminal domain-containing protein</fullName>
    </recommendedName>
</protein>
<dbReference type="InterPro" id="IPR029962">
    <property type="entry name" value="TBL"/>
</dbReference>
<evidence type="ECO:0008006" key="12">
    <source>
        <dbReference type="Google" id="ProtNLM"/>
    </source>
</evidence>
<evidence type="ECO:0000256" key="6">
    <source>
        <dbReference type="ARBA" id="ARBA00023136"/>
    </source>
</evidence>
<dbReference type="Pfam" id="PF14416">
    <property type="entry name" value="PMR5N"/>
    <property type="match status" value="1"/>
</dbReference>
<dbReference type="PANTHER" id="PTHR32285:SF149">
    <property type="entry name" value="TRICHOME BIREFRINGENCE-LIKE N-TERMINAL DOMAIN-CONTAINING PROTEIN"/>
    <property type="match status" value="1"/>
</dbReference>